<sequence>MANDGISNSRETESNGPSDIGLLQAVCENASGALFVLDEKQRCIYMNTAAVELTGYKLEELQGRPLHDFIHHTHPDGSHYPIEDCPIDRAFPESCRQRGHDVFIHRDGHFYDVAYTASPLERDGVVVGTVVEVRDISAELAAHRALEEETRTLETLNRTGSMLAGTLDLEEIVQAVTDAATELSGAQFGAFFYNTVREGEAMHLYTLSGAPREAFSAFPQPRHTAIFGPTFVGGTAIRLDDVRSDPRYGLNLPFNGLPSGHLPVTSYLAVPVISRTGEIHGALIFGHAEQGIFSKRSERIVTSIAAQASIAIDNANLFTAAQRQIAERERSEAHQKLLAQELNHRVKNMLATVRSIATQTFRGEATDTARNVFEGRLLALSKSHSLIMEKNWKDVSLEAVVSTGLLPFLGEIAMSGRVLLEGEAIQLTPKLALALGMGIHELATNAVKYGAMKNDVGKIEIRWRDIGDNTLCITWVEKDGPAVAPPNSKGFGTLLLERGLAHELDGAVKIVHDPAGLICEIRMPLPEMTA</sequence>
<dbReference type="Gene3D" id="3.30.450.20">
    <property type="entry name" value="PAS domain"/>
    <property type="match status" value="1"/>
</dbReference>
<accession>A0A4P7HLD2</accession>
<comment type="catalytic activity">
    <reaction evidence="1">
        <text>ATP + protein L-histidine = ADP + protein N-phospho-L-histidine.</text>
        <dbReference type="EC" id="2.7.13.3"/>
    </reaction>
</comment>
<evidence type="ECO:0000259" key="8">
    <source>
        <dbReference type="PROSITE" id="PS50112"/>
    </source>
</evidence>
<dbReference type="GO" id="GO:0005524">
    <property type="term" value="F:ATP binding"/>
    <property type="evidence" value="ECO:0007669"/>
    <property type="project" value="UniProtKB-KW"/>
</dbReference>
<dbReference type="PROSITE" id="PS50112">
    <property type="entry name" value="PAS"/>
    <property type="match status" value="1"/>
</dbReference>
<protein>
    <recommendedName>
        <fullName evidence="2">histidine kinase</fullName>
        <ecNumber evidence="2">2.7.13.3</ecNumber>
    </recommendedName>
</protein>
<dbReference type="InterPro" id="IPR035965">
    <property type="entry name" value="PAS-like_dom_sf"/>
</dbReference>
<dbReference type="GO" id="GO:0004673">
    <property type="term" value="F:protein histidine kinase activity"/>
    <property type="evidence" value="ECO:0007669"/>
    <property type="project" value="UniProtKB-EC"/>
</dbReference>
<dbReference type="EMBL" id="CP038439">
    <property type="protein sequence ID" value="QBX35028.1"/>
    <property type="molecule type" value="Genomic_DNA"/>
</dbReference>
<gene>
    <name evidence="9" type="ORF">E4191_10145</name>
</gene>
<dbReference type="Gene3D" id="3.30.450.40">
    <property type="match status" value="1"/>
</dbReference>
<dbReference type="InterPro" id="IPR003018">
    <property type="entry name" value="GAF"/>
</dbReference>
<reference evidence="10" key="1">
    <citation type="submission" date="2019-03" db="EMBL/GenBank/DDBJ databases">
        <authorList>
            <person name="Li J."/>
        </authorList>
    </citation>
    <scope>NUCLEOTIDE SEQUENCE [LARGE SCALE GENOMIC DNA]</scope>
    <source>
        <strain evidence="10">2251</strain>
    </source>
</reference>
<dbReference type="SMART" id="SM00091">
    <property type="entry name" value="PAS"/>
    <property type="match status" value="1"/>
</dbReference>
<dbReference type="Proteomes" id="UP000296374">
    <property type="component" value="Chromosome"/>
</dbReference>
<dbReference type="Pfam" id="PF00989">
    <property type="entry name" value="PAS"/>
    <property type="match status" value="1"/>
</dbReference>
<dbReference type="Pfam" id="PF13185">
    <property type="entry name" value="GAF_2"/>
    <property type="match status" value="1"/>
</dbReference>
<keyword evidence="5" id="KW-0547">Nucleotide-binding</keyword>
<name>A0A4P7HLD2_9RHOB</name>
<dbReference type="AlphaFoldDB" id="A0A4P7HLD2"/>
<dbReference type="NCBIfam" id="TIGR00229">
    <property type="entry name" value="sensory_box"/>
    <property type="match status" value="1"/>
</dbReference>
<evidence type="ECO:0000313" key="10">
    <source>
        <dbReference type="Proteomes" id="UP000296374"/>
    </source>
</evidence>
<proteinExistence type="predicted"/>
<evidence type="ECO:0000256" key="7">
    <source>
        <dbReference type="ARBA" id="ARBA00022840"/>
    </source>
</evidence>
<dbReference type="InterPro" id="IPR000014">
    <property type="entry name" value="PAS"/>
</dbReference>
<dbReference type="RefSeq" id="WP_135313314.1">
    <property type="nucleotide sequence ID" value="NZ_CP038439.1"/>
</dbReference>
<dbReference type="InterPro" id="IPR013767">
    <property type="entry name" value="PAS_fold"/>
</dbReference>
<dbReference type="Pfam" id="PF07536">
    <property type="entry name" value="HWE_HK"/>
    <property type="match status" value="1"/>
</dbReference>
<evidence type="ECO:0000256" key="4">
    <source>
        <dbReference type="ARBA" id="ARBA00022679"/>
    </source>
</evidence>
<keyword evidence="7" id="KW-0067">ATP-binding</keyword>
<evidence type="ECO:0000256" key="6">
    <source>
        <dbReference type="ARBA" id="ARBA00022777"/>
    </source>
</evidence>
<dbReference type="SMART" id="SM00911">
    <property type="entry name" value="HWE_HK"/>
    <property type="match status" value="1"/>
</dbReference>
<dbReference type="GO" id="GO:0006355">
    <property type="term" value="P:regulation of DNA-templated transcription"/>
    <property type="evidence" value="ECO:0007669"/>
    <property type="project" value="InterPro"/>
</dbReference>
<evidence type="ECO:0000313" key="9">
    <source>
        <dbReference type="EMBL" id="QBX35028.1"/>
    </source>
</evidence>
<dbReference type="PANTHER" id="PTHR41523">
    <property type="entry name" value="TWO-COMPONENT SYSTEM SENSOR PROTEIN"/>
    <property type="match status" value="1"/>
</dbReference>
<dbReference type="InterPro" id="IPR029016">
    <property type="entry name" value="GAF-like_dom_sf"/>
</dbReference>
<dbReference type="CDD" id="cd00130">
    <property type="entry name" value="PAS"/>
    <property type="match status" value="1"/>
</dbReference>
<dbReference type="SUPFAM" id="SSF55785">
    <property type="entry name" value="PYP-like sensor domain (PAS domain)"/>
    <property type="match status" value="1"/>
</dbReference>
<dbReference type="SUPFAM" id="SSF55781">
    <property type="entry name" value="GAF domain-like"/>
    <property type="match status" value="1"/>
</dbReference>
<keyword evidence="3" id="KW-0597">Phosphoprotein</keyword>
<feature type="domain" description="PAS" evidence="8">
    <location>
        <begin position="19"/>
        <end position="76"/>
    </location>
</feature>
<dbReference type="KEGG" id="plia:E4191_10145"/>
<dbReference type="EC" id="2.7.13.3" evidence="2"/>
<dbReference type="InterPro" id="IPR036890">
    <property type="entry name" value="HATPase_C_sf"/>
</dbReference>
<dbReference type="SMART" id="SM00065">
    <property type="entry name" value="GAF"/>
    <property type="match status" value="1"/>
</dbReference>
<dbReference type="InterPro" id="IPR011102">
    <property type="entry name" value="Sig_transdc_His_kinase_HWE"/>
</dbReference>
<keyword evidence="4" id="KW-0808">Transferase</keyword>
<dbReference type="SUPFAM" id="SSF55874">
    <property type="entry name" value="ATPase domain of HSP90 chaperone/DNA topoisomerase II/histidine kinase"/>
    <property type="match status" value="1"/>
</dbReference>
<evidence type="ECO:0000256" key="2">
    <source>
        <dbReference type="ARBA" id="ARBA00012438"/>
    </source>
</evidence>
<evidence type="ECO:0000256" key="5">
    <source>
        <dbReference type="ARBA" id="ARBA00022741"/>
    </source>
</evidence>
<evidence type="ECO:0000256" key="3">
    <source>
        <dbReference type="ARBA" id="ARBA00022553"/>
    </source>
</evidence>
<dbReference type="Gene3D" id="3.30.565.10">
    <property type="entry name" value="Histidine kinase-like ATPase, C-terminal domain"/>
    <property type="match status" value="1"/>
</dbReference>
<keyword evidence="6" id="KW-0418">Kinase</keyword>
<dbReference type="PANTHER" id="PTHR41523:SF7">
    <property type="entry name" value="HISTIDINE KINASE"/>
    <property type="match status" value="1"/>
</dbReference>
<organism evidence="9 10">
    <name type="scientific">Paracoccus liaowanqingii</name>
    <dbReference type="NCBI Taxonomy" id="2560053"/>
    <lineage>
        <taxon>Bacteria</taxon>
        <taxon>Pseudomonadati</taxon>
        <taxon>Pseudomonadota</taxon>
        <taxon>Alphaproteobacteria</taxon>
        <taxon>Rhodobacterales</taxon>
        <taxon>Paracoccaceae</taxon>
        <taxon>Paracoccus</taxon>
    </lineage>
</organism>
<evidence type="ECO:0000256" key="1">
    <source>
        <dbReference type="ARBA" id="ARBA00000085"/>
    </source>
</evidence>